<dbReference type="PANTHER" id="PTHR42760:SF5">
    <property type="entry name" value="2-DEHYDRO-3-DEOXY-D-GLUCONATE 5-DEHYDROGENASE"/>
    <property type="match status" value="1"/>
</dbReference>
<evidence type="ECO:0000256" key="2">
    <source>
        <dbReference type="ARBA" id="ARBA00023002"/>
    </source>
</evidence>
<keyword evidence="2" id="KW-0560">Oxidoreductase</keyword>
<feature type="domain" description="Ketoreductase" evidence="3">
    <location>
        <begin position="12"/>
        <end position="179"/>
    </location>
</feature>
<sequence>MTVDTLFSLAGRRALVTGASSGIGRQIARGLAAGGASVVLIGRSASLDATRAQIAAQDGDAVIARLDLRDTEALEDAAGELAVEHPVDILVNCAGTIQRGPFLDVDDHEWRDLMAVNLEAPRVLSRAFGEGMLARGRGKIINIASLLSFQGGRQVAGYAVSKHALVGLTRALANEWADRGVQVNAIAPGYIATDNTAALRADPERDLEILSRIPSGRWGRPEDLVGAAVFLASPASDYITGHTLVVDGGWMSR</sequence>
<dbReference type="GO" id="GO:0016616">
    <property type="term" value="F:oxidoreductase activity, acting on the CH-OH group of donors, NAD or NADP as acceptor"/>
    <property type="evidence" value="ECO:0007669"/>
    <property type="project" value="TreeGrafter"/>
</dbReference>
<dbReference type="EMBL" id="VSSB01000001">
    <property type="protein sequence ID" value="TYL53150.1"/>
    <property type="molecule type" value="Genomic_DNA"/>
</dbReference>
<keyword evidence="5" id="KW-1185">Reference proteome</keyword>
<proteinExistence type="inferred from homology"/>
<gene>
    <name evidence="4" type="ORF">FYC51_05465</name>
</gene>
<accession>A0A5S4V989</accession>
<comment type="caution">
    <text evidence="4">The sequence shown here is derived from an EMBL/GenBank/DDBJ whole genome shotgun (WGS) entry which is preliminary data.</text>
</comment>
<dbReference type="SMART" id="SM00822">
    <property type="entry name" value="PKS_KR"/>
    <property type="match status" value="1"/>
</dbReference>
<comment type="similarity">
    <text evidence="1">Belongs to the short-chain dehydrogenases/reductases (SDR) family.</text>
</comment>
<dbReference type="FunFam" id="3.40.50.720:FF:000084">
    <property type="entry name" value="Short-chain dehydrogenase reductase"/>
    <property type="match status" value="1"/>
</dbReference>
<organism evidence="4 5">
    <name type="scientific">Agromyces mariniharenae</name>
    <dbReference type="NCBI Taxonomy" id="2604423"/>
    <lineage>
        <taxon>Bacteria</taxon>
        <taxon>Bacillati</taxon>
        <taxon>Actinomycetota</taxon>
        <taxon>Actinomycetes</taxon>
        <taxon>Micrococcales</taxon>
        <taxon>Microbacteriaceae</taxon>
        <taxon>Agromyces</taxon>
    </lineage>
</organism>
<reference evidence="4 5" key="1">
    <citation type="submission" date="2019-08" db="EMBL/GenBank/DDBJ databases">
        <authorList>
            <person name="Hu J."/>
        </authorList>
    </citation>
    <scope>NUCLEOTIDE SEQUENCE [LARGE SCALE GENOMIC DNA]</scope>
    <source>
        <strain evidence="4 5">NEAU-184</strain>
    </source>
</reference>
<evidence type="ECO:0000313" key="5">
    <source>
        <dbReference type="Proteomes" id="UP000325243"/>
    </source>
</evidence>
<dbReference type="AlphaFoldDB" id="A0A5S4V989"/>
<dbReference type="PROSITE" id="PS00061">
    <property type="entry name" value="ADH_SHORT"/>
    <property type="match status" value="1"/>
</dbReference>
<dbReference type="Proteomes" id="UP000325243">
    <property type="component" value="Unassembled WGS sequence"/>
</dbReference>
<dbReference type="Gene3D" id="3.40.50.720">
    <property type="entry name" value="NAD(P)-binding Rossmann-like Domain"/>
    <property type="match status" value="1"/>
</dbReference>
<dbReference type="InterPro" id="IPR057326">
    <property type="entry name" value="KR_dom"/>
</dbReference>
<protein>
    <submittedName>
        <fullName evidence="4">SDR family oxidoreductase</fullName>
    </submittedName>
</protein>
<dbReference type="InterPro" id="IPR002347">
    <property type="entry name" value="SDR_fam"/>
</dbReference>
<name>A0A5S4V989_9MICO</name>
<dbReference type="InterPro" id="IPR020904">
    <property type="entry name" value="Sc_DH/Rdtase_CS"/>
</dbReference>
<dbReference type="PANTHER" id="PTHR42760">
    <property type="entry name" value="SHORT-CHAIN DEHYDROGENASES/REDUCTASES FAMILY MEMBER"/>
    <property type="match status" value="1"/>
</dbReference>
<dbReference type="PRINTS" id="PR00081">
    <property type="entry name" value="GDHRDH"/>
</dbReference>
<dbReference type="PRINTS" id="PR00080">
    <property type="entry name" value="SDRFAMILY"/>
</dbReference>
<dbReference type="SUPFAM" id="SSF51735">
    <property type="entry name" value="NAD(P)-binding Rossmann-fold domains"/>
    <property type="match status" value="1"/>
</dbReference>
<evidence type="ECO:0000313" key="4">
    <source>
        <dbReference type="EMBL" id="TYL53150.1"/>
    </source>
</evidence>
<evidence type="ECO:0000256" key="1">
    <source>
        <dbReference type="ARBA" id="ARBA00006484"/>
    </source>
</evidence>
<dbReference type="InterPro" id="IPR036291">
    <property type="entry name" value="NAD(P)-bd_dom_sf"/>
</dbReference>
<dbReference type="RefSeq" id="WP_148732620.1">
    <property type="nucleotide sequence ID" value="NZ_VSSB01000001.1"/>
</dbReference>
<dbReference type="Pfam" id="PF13561">
    <property type="entry name" value="adh_short_C2"/>
    <property type="match status" value="1"/>
</dbReference>
<evidence type="ECO:0000259" key="3">
    <source>
        <dbReference type="SMART" id="SM00822"/>
    </source>
</evidence>